<evidence type="ECO:0000313" key="7">
    <source>
        <dbReference type="EMBL" id="BDZ42439.1"/>
    </source>
</evidence>
<protein>
    <submittedName>
        <fullName evidence="7">Lipoprotein</fullName>
    </submittedName>
</protein>
<proteinExistence type="inferred from homology"/>
<dbReference type="EMBL" id="AP027729">
    <property type="protein sequence ID" value="BDZ42439.1"/>
    <property type="molecule type" value="Genomic_DNA"/>
</dbReference>
<organism evidence="7 8">
    <name type="scientific">Paraoerskovia sediminicola</name>
    <dbReference type="NCBI Taxonomy" id="1138587"/>
    <lineage>
        <taxon>Bacteria</taxon>
        <taxon>Bacillati</taxon>
        <taxon>Actinomycetota</taxon>
        <taxon>Actinomycetes</taxon>
        <taxon>Micrococcales</taxon>
        <taxon>Cellulomonadaceae</taxon>
        <taxon>Paraoerskovia</taxon>
    </lineage>
</organism>
<dbReference type="Gene3D" id="3.40.190.10">
    <property type="entry name" value="Periplasmic binding protein-like II"/>
    <property type="match status" value="2"/>
</dbReference>
<evidence type="ECO:0000313" key="8">
    <source>
        <dbReference type="Proteomes" id="UP001321475"/>
    </source>
</evidence>
<evidence type="ECO:0000256" key="2">
    <source>
        <dbReference type="ARBA" id="ARBA00010742"/>
    </source>
</evidence>
<keyword evidence="3" id="KW-0813">Transport</keyword>
<dbReference type="RefSeq" id="WP_286216924.1">
    <property type="nucleotide sequence ID" value="NZ_AP027729.1"/>
</dbReference>
<feature type="domain" description="SsuA/THI5-like" evidence="6">
    <location>
        <begin position="68"/>
        <end position="267"/>
    </location>
</feature>
<keyword evidence="4 5" id="KW-0732">Signal</keyword>
<accession>A0ABM8G2S5</accession>
<name>A0ABM8G2S5_9CELL</name>
<dbReference type="SUPFAM" id="SSF53850">
    <property type="entry name" value="Periplasmic binding protein-like II"/>
    <property type="match status" value="1"/>
</dbReference>
<reference evidence="8" key="1">
    <citation type="journal article" date="2019" name="Int. J. Syst. Evol. Microbiol.">
        <title>The Global Catalogue of Microorganisms (GCM) 10K type strain sequencing project: providing services to taxonomists for standard genome sequencing and annotation.</title>
        <authorList>
            <consortium name="The Broad Institute Genomics Platform"/>
            <consortium name="The Broad Institute Genome Sequencing Center for Infectious Disease"/>
            <person name="Wu L."/>
            <person name="Ma J."/>
        </authorList>
    </citation>
    <scope>NUCLEOTIDE SEQUENCE [LARGE SCALE GENOMIC DNA]</scope>
    <source>
        <strain evidence="8">NBRC 108565</strain>
    </source>
</reference>
<evidence type="ECO:0000256" key="3">
    <source>
        <dbReference type="ARBA" id="ARBA00022448"/>
    </source>
</evidence>
<dbReference type="PROSITE" id="PS51257">
    <property type="entry name" value="PROKAR_LIPOPROTEIN"/>
    <property type="match status" value="1"/>
</dbReference>
<comment type="subcellular location">
    <subcellularLocation>
        <location evidence="1">Periplasm</location>
    </subcellularLocation>
</comment>
<comment type="similarity">
    <text evidence="2">Belongs to the bacterial solute-binding protein SsuA/TauA family.</text>
</comment>
<dbReference type="NCBIfam" id="TIGR01728">
    <property type="entry name" value="SsuA_fam"/>
    <property type="match status" value="1"/>
</dbReference>
<dbReference type="InterPro" id="IPR010067">
    <property type="entry name" value="ABC_SsuA_sub-bd"/>
</dbReference>
<evidence type="ECO:0000256" key="5">
    <source>
        <dbReference type="SAM" id="SignalP"/>
    </source>
</evidence>
<evidence type="ECO:0000256" key="4">
    <source>
        <dbReference type="ARBA" id="ARBA00022729"/>
    </source>
</evidence>
<feature type="signal peptide" evidence="5">
    <location>
        <begin position="1"/>
        <end position="25"/>
    </location>
</feature>
<gene>
    <name evidence="7" type="ORF">GCM10025865_17380</name>
</gene>
<dbReference type="Proteomes" id="UP001321475">
    <property type="component" value="Chromosome"/>
</dbReference>
<evidence type="ECO:0000256" key="1">
    <source>
        <dbReference type="ARBA" id="ARBA00004418"/>
    </source>
</evidence>
<keyword evidence="8" id="KW-1185">Reference proteome</keyword>
<dbReference type="PANTHER" id="PTHR30024:SF47">
    <property type="entry name" value="TAURINE-BINDING PERIPLASMIC PROTEIN"/>
    <property type="match status" value="1"/>
</dbReference>
<feature type="chain" id="PRO_5045628705" evidence="5">
    <location>
        <begin position="26"/>
        <end position="347"/>
    </location>
</feature>
<keyword evidence="7" id="KW-0449">Lipoprotein</keyword>
<dbReference type="InterPro" id="IPR015168">
    <property type="entry name" value="SsuA/THI5"/>
</dbReference>
<dbReference type="Pfam" id="PF09084">
    <property type="entry name" value="NMT1"/>
    <property type="match status" value="1"/>
</dbReference>
<sequence length="347" mass="36207">MRITRKTLGVSFVAATLALSAAACSSDSGADAASSGDGAGASDGGSSEETIDVNFGFIPDFNGTSLLAIAEDQGMWDEHNIEINTPSFTNGPLQIQALGTGDLDFGYIGPGAFWLPASGQAKIVAMNTLGQADRVVGQPGIESMEDLRGKKVAVPEGTSGDMILTLALQDAGMTKDDIEVVPMEPAAIVAALSSGQVDGAGLWYPALATVKEQVPDLVEIASNKDFEDSVSFPTAFVAGNDLVANDPEKVERVLAVLREAIDYRAENMDSAIELTAAFNDLAVEDVEGDAANVQVLSLDEIDTMTEDGTVDGWLTGMGDYFVGAGKLDAQVEPSEYYLGDMFLEAGK</sequence>
<evidence type="ECO:0000259" key="6">
    <source>
        <dbReference type="Pfam" id="PF09084"/>
    </source>
</evidence>
<dbReference type="PANTHER" id="PTHR30024">
    <property type="entry name" value="ALIPHATIC SULFONATES-BINDING PROTEIN-RELATED"/>
    <property type="match status" value="1"/>
</dbReference>